<sequence>MMTTKDDARFTPILARLRDAVLAYPEAVEEFPWGDRVAKVRGKIFVFLNTHEGKLTVTAKLPESGDAALMLPFAAPTGYNLGKSGWVTARFGPKDKVPEAMLLEWIEESYRAVAPKRALQSLDGAAAVAGKKGAREGAAGKRGAKEKAAAAGKKEAKAAAGKKEAKAAGKKEAKAAGKKGAKAAAGKAGAGGRAVASKGAKAAAGKKGAALVKPAEPGKAAPEKAAPGKKAAPAQKGTAGKKGTAVRPAAPGKKAAPAQRAKPTRK</sequence>
<dbReference type="EMBL" id="JEMA01000254">
    <property type="protein sequence ID" value="KYF72601.1"/>
    <property type="molecule type" value="Genomic_DNA"/>
</dbReference>
<feature type="compositionally biased region" description="Basic and acidic residues" evidence="1">
    <location>
        <begin position="155"/>
        <end position="175"/>
    </location>
</feature>
<dbReference type="Gene3D" id="3.90.1150.30">
    <property type="match status" value="1"/>
</dbReference>
<accession>A0A150QXG9</accession>
<dbReference type="AlphaFoldDB" id="A0A150QXG9"/>
<dbReference type="InterPro" id="IPR058532">
    <property type="entry name" value="YjbR/MT2646/Rv2570-like"/>
</dbReference>
<feature type="compositionally biased region" description="Low complexity" evidence="1">
    <location>
        <begin position="182"/>
        <end position="266"/>
    </location>
</feature>
<comment type="caution">
    <text evidence="2">The sequence shown here is derived from an EMBL/GenBank/DDBJ whole genome shotgun (WGS) entry which is preliminary data.</text>
</comment>
<evidence type="ECO:0000256" key="1">
    <source>
        <dbReference type="SAM" id="MobiDB-lite"/>
    </source>
</evidence>
<evidence type="ECO:0000313" key="3">
    <source>
        <dbReference type="Proteomes" id="UP000075260"/>
    </source>
</evidence>
<protein>
    <recommendedName>
        <fullName evidence="4">DifB protein</fullName>
    </recommendedName>
</protein>
<dbReference type="OrthoDB" id="8479417at2"/>
<dbReference type="InterPro" id="IPR038056">
    <property type="entry name" value="YjbR-like_sf"/>
</dbReference>
<feature type="region of interest" description="Disordered" evidence="1">
    <location>
        <begin position="155"/>
        <end position="266"/>
    </location>
</feature>
<reference evidence="2 3" key="1">
    <citation type="submission" date="2014-02" db="EMBL/GenBank/DDBJ databases">
        <title>The small core and large imbalanced accessory genome model reveals a collaborative survival strategy of Sorangium cellulosum strains in nature.</title>
        <authorList>
            <person name="Han K."/>
            <person name="Peng R."/>
            <person name="Blom J."/>
            <person name="Li Y.-Z."/>
        </authorList>
    </citation>
    <scope>NUCLEOTIDE SEQUENCE [LARGE SCALE GENOMIC DNA]</scope>
    <source>
        <strain evidence="2 3">So0008-312</strain>
    </source>
</reference>
<dbReference type="SUPFAM" id="SSF142906">
    <property type="entry name" value="YjbR-like"/>
    <property type="match status" value="1"/>
</dbReference>
<evidence type="ECO:0000313" key="2">
    <source>
        <dbReference type="EMBL" id="KYF72601.1"/>
    </source>
</evidence>
<proteinExistence type="predicted"/>
<dbReference type="RefSeq" id="WP_061606206.1">
    <property type="nucleotide sequence ID" value="NZ_JEMA01000254.1"/>
</dbReference>
<evidence type="ECO:0008006" key="4">
    <source>
        <dbReference type="Google" id="ProtNLM"/>
    </source>
</evidence>
<dbReference type="Proteomes" id="UP000075260">
    <property type="component" value="Unassembled WGS sequence"/>
</dbReference>
<name>A0A150QXG9_SORCE</name>
<gene>
    <name evidence="2" type="ORF">BE15_16465</name>
</gene>
<dbReference type="Pfam" id="PF04237">
    <property type="entry name" value="YjbR"/>
    <property type="match status" value="1"/>
</dbReference>
<organism evidence="2 3">
    <name type="scientific">Sorangium cellulosum</name>
    <name type="common">Polyangium cellulosum</name>
    <dbReference type="NCBI Taxonomy" id="56"/>
    <lineage>
        <taxon>Bacteria</taxon>
        <taxon>Pseudomonadati</taxon>
        <taxon>Myxococcota</taxon>
        <taxon>Polyangia</taxon>
        <taxon>Polyangiales</taxon>
        <taxon>Polyangiaceae</taxon>
        <taxon>Sorangium</taxon>
    </lineage>
</organism>